<reference evidence="1" key="1">
    <citation type="submission" date="2022-02" db="EMBL/GenBank/DDBJ databases">
        <title>Qipengyuania spongiae sp. nov., isolated from marine sponge.</title>
        <authorList>
            <person name="Li Z."/>
            <person name="Zhang M."/>
        </authorList>
    </citation>
    <scope>NUCLEOTIDE SEQUENCE</scope>
    <source>
        <strain evidence="1">PHS-Z21</strain>
    </source>
</reference>
<protein>
    <submittedName>
        <fullName evidence="1">DUF4126 domain-containing protein</fullName>
    </submittedName>
</protein>
<gene>
    <name evidence="1" type="ORF">L1F33_13410</name>
</gene>
<dbReference type="RefSeq" id="WP_265558389.1">
    <property type="nucleotide sequence ID" value="NZ_CP092471.1"/>
</dbReference>
<organism evidence="1 2">
    <name type="scientific">Qipengyuania spongiae</name>
    <dbReference type="NCBI Taxonomy" id="2909673"/>
    <lineage>
        <taxon>Bacteria</taxon>
        <taxon>Pseudomonadati</taxon>
        <taxon>Pseudomonadota</taxon>
        <taxon>Alphaproteobacteria</taxon>
        <taxon>Sphingomonadales</taxon>
        <taxon>Erythrobacteraceae</taxon>
        <taxon>Qipengyuania</taxon>
    </lineage>
</organism>
<name>A0ABY5SY92_9SPHN</name>
<proteinExistence type="predicted"/>
<sequence length="149" mass="14637">MIRSILMGLVAGQRGMTPLAAIAAAARRGTLPAGAPLQGLMAHPVIAGGAVALAAVEMAGDKMKTAPDRIVPIGLVVRSITSAYAGAALAPRGQRAAGAALAVVAALGASYVGWRLRCAAMGKYGQTPTGAVEDAAVLGSGLAVALTPR</sequence>
<evidence type="ECO:0000313" key="1">
    <source>
        <dbReference type="EMBL" id="UVI39209.1"/>
    </source>
</evidence>
<keyword evidence="2" id="KW-1185">Reference proteome</keyword>
<dbReference type="Proteomes" id="UP001065265">
    <property type="component" value="Chromosome"/>
</dbReference>
<accession>A0ABY5SY92</accession>
<dbReference type="EMBL" id="CP092471">
    <property type="protein sequence ID" value="UVI39209.1"/>
    <property type="molecule type" value="Genomic_DNA"/>
</dbReference>
<evidence type="ECO:0000313" key="2">
    <source>
        <dbReference type="Proteomes" id="UP001065265"/>
    </source>
</evidence>